<dbReference type="Gene3D" id="3.40.50.300">
    <property type="entry name" value="P-loop containing nucleotide triphosphate hydrolases"/>
    <property type="match status" value="1"/>
</dbReference>
<reference evidence="5" key="1">
    <citation type="submission" date="2018-06" db="EMBL/GenBank/DDBJ databases">
        <authorList>
            <person name="Zhirakovskaya E."/>
        </authorList>
    </citation>
    <scope>NUCLEOTIDE SEQUENCE</scope>
</reference>
<dbReference type="PROSITE" id="PS00113">
    <property type="entry name" value="ADENYLATE_KINASE"/>
    <property type="match status" value="1"/>
</dbReference>
<dbReference type="AlphaFoldDB" id="A0A3B1CA32"/>
<dbReference type="PRINTS" id="PR00094">
    <property type="entry name" value="ADENYLTKNASE"/>
</dbReference>
<keyword evidence="3 5" id="KW-0418">Kinase</keyword>
<dbReference type="NCBIfam" id="NF001380">
    <property type="entry name" value="PRK00279.1-2"/>
    <property type="match status" value="1"/>
</dbReference>
<evidence type="ECO:0000313" key="5">
    <source>
        <dbReference type="EMBL" id="VAX15535.1"/>
    </source>
</evidence>
<gene>
    <name evidence="5" type="ORF">MNBD_NITROSPINAE04-2037</name>
</gene>
<evidence type="ECO:0000259" key="4">
    <source>
        <dbReference type="Pfam" id="PF05191"/>
    </source>
</evidence>
<dbReference type="CDD" id="cd01428">
    <property type="entry name" value="ADK"/>
    <property type="match status" value="1"/>
</dbReference>
<evidence type="ECO:0000256" key="2">
    <source>
        <dbReference type="ARBA" id="ARBA00022741"/>
    </source>
</evidence>
<protein>
    <submittedName>
        <fullName evidence="5">Adenylate kinase</fullName>
        <ecNumber evidence="5">2.7.4.3</ecNumber>
    </submittedName>
</protein>
<sequence length="214" mass="23423">MKIILLGPPGAGKGTQAKIITGKLAIPQISTGDILRKAVKDQTEMGKRAKSFMDSGGLVPDEVVIGIINERITEPDCSKGYILDGFPRTLIQAEALTEALTALGGDIDFVIDLKADAETLSRRLTGRRVCRECGQMFHVEFNPSKIDGKCDKCGGELYQRDDDKQETILKRFDVYDTQARALETYYSTSGRYKPVDGNASMEEVSQKVLDILGG</sequence>
<dbReference type="SUPFAM" id="SSF52540">
    <property type="entry name" value="P-loop containing nucleoside triphosphate hydrolases"/>
    <property type="match status" value="1"/>
</dbReference>
<dbReference type="EC" id="2.7.4.3" evidence="5"/>
<dbReference type="EMBL" id="UOGA01000040">
    <property type="protein sequence ID" value="VAX15535.1"/>
    <property type="molecule type" value="Genomic_DNA"/>
</dbReference>
<dbReference type="GO" id="GO:0004017">
    <property type="term" value="F:AMP kinase activity"/>
    <property type="evidence" value="ECO:0007669"/>
    <property type="project" value="UniProtKB-EC"/>
</dbReference>
<dbReference type="NCBIfam" id="NF011100">
    <property type="entry name" value="PRK14527.1"/>
    <property type="match status" value="1"/>
</dbReference>
<organism evidence="5">
    <name type="scientific">hydrothermal vent metagenome</name>
    <dbReference type="NCBI Taxonomy" id="652676"/>
    <lineage>
        <taxon>unclassified sequences</taxon>
        <taxon>metagenomes</taxon>
        <taxon>ecological metagenomes</taxon>
    </lineage>
</organism>
<evidence type="ECO:0000256" key="1">
    <source>
        <dbReference type="ARBA" id="ARBA00022679"/>
    </source>
</evidence>
<proteinExistence type="inferred from homology"/>
<dbReference type="GO" id="GO:0005524">
    <property type="term" value="F:ATP binding"/>
    <property type="evidence" value="ECO:0007669"/>
    <property type="project" value="InterPro"/>
</dbReference>
<keyword evidence="1 5" id="KW-0808">Transferase</keyword>
<dbReference type="InterPro" id="IPR007862">
    <property type="entry name" value="Adenylate_kinase_lid-dom"/>
</dbReference>
<accession>A0A3B1CA32</accession>
<dbReference type="NCBIfam" id="TIGR01351">
    <property type="entry name" value="adk"/>
    <property type="match status" value="1"/>
</dbReference>
<name>A0A3B1CA32_9ZZZZ</name>
<dbReference type="NCBIfam" id="NF001381">
    <property type="entry name" value="PRK00279.1-3"/>
    <property type="match status" value="1"/>
</dbReference>
<dbReference type="Pfam" id="PF05191">
    <property type="entry name" value="ADK_lid"/>
    <property type="match status" value="1"/>
</dbReference>
<evidence type="ECO:0000256" key="3">
    <source>
        <dbReference type="ARBA" id="ARBA00022777"/>
    </source>
</evidence>
<dbReference type="PANTHER" id="PTHR23359">
    <property type="entry name" value="NUCLEOTIDE KINASE"/>
    <property type="match status" value="1"/>
</dbReference>
<keyword evidence="2" id="KW-0547">Nucleotide-binding</keyword>
<dbReference type="InterPro" id="IPR033690">
    <property type="entry name" value="Adenylat_kinase_CS"/>
</dbReference>
<dbReference type="InterPro" id="IPR000850">
    <property type="entry name" value="Adenylat/UMP-CMP_kin"/>
</dbReference>
<dbReference type="HAMAP" id="MF_00235">
    <property type="entry name" value="Adenylate_kinase_Adk"/>
    <property type="match status" value="1"/>
</dbReference>
<dbReference type="InterPro" id="IPR027417">
    <property type="entry name" value="P-loop_NTPase"/>
</dbReference>
<feature type="domain" description="Adenylate kinase active site lid" evidence="4">
    <location>
        <begin position="127"/>
        <end position="162"/>
    </location>
</feature>
<dbReference type="InterPro" id="IPR006259">
    <property type="entry name" value="Adenyl_kin_sub"/>
</dbReference>
<dbReference type="Pfam" id="PF00406">
    <property type="entry name" value="ADK"/>
    <property type="match status" value="1"/>
</dbReference>
<dbReference type="FunFam" id="3.40.50.300:FF:000106">
    <property type="entry name" value="Adenylate kinase mitochondrial"/>
    <property type="match status" value="1"/>
</dbReference>